<evidence type="ECO:0000256" key="2">
    <source>
        <dbReference type="ARBA" id="ARBA00005968"/>
    </source>
</evidence>
<dbReference type="InterPro" id="IPR038765">
    <property type="entry name" value="Papain-like_cys_pep_sf"/>
</dbReference>
<dbReference type="Proteomes" id="UP000694844">
    <property type="component" value="Chromosome 5"/>
</dbReference>
<dbReference type="InterPro" id="IPR013783">
    <property type="entry name" value="Ig-like_fold"/>
</dbReference>
<dbReference type="PANTHER" id="PTHR11590:SF40">
    <property type="entry name" value="HEMOCYTE PROTEIN-GLUTAMINE GAMMA-GLUTAMYLTRANSFERASE-LIKE PROTEIN"/>
    <property type="match status" value="1"/>
</dbReference>
<dbReference type="InterPro" id="IPR008958">
    <property type="entry name" value="Transglutaminase_C"/>
</dbReference>
<evidence type="ECO:0000259" key="9">
    <source>
        <dbReference type="SMART" id="SM00460"/>
    </source>
</evidence>
<keyword evidence="5" id="KW-0106">Calcium</keyword>
<evidence type="ECO:0000256" key="4">
    <source>
        <dbReference type="ARBA" id="ARBA00022723"/>
    </source>
</evidence>
<keyword evidence="6" id="KW-0012">Acyltransferase</keyword>
<dbReference type="FunFam" id="3.90.260.10:FF:000002">
    <property type="entry name" value="Erythrocyte membrane protein band 4.2"/>
    <property type="match status" value="1"/>
</dbReference>
<dbReference type="InterPro" id="IPR036238">
    <property type="entry name" value="Transglutaminase_C_sf"/>
</dbReference>
<dbReference type="EC" id="2.3.2.13" evidence="7"/>
<evidence type="ECO:0000256" key="8">
    <source>
        <dbReference type="SAM" id="MobiDB-lite"/>
    </source>
</evidence>
<keyword evidence="3" id="KW-0808">Transferase</keyword>
<dbReference type="GO" id="GO:0003810">
    <property type="term" value="F:protein-glutamine gamma-glutamyltransferase activity"/>
    <property type="evidence" value="ECO:0007669"/>
    <property type="project" value="UniProtKB-EC"/>
</dbReference>
<feature type="compositionally biased region" description="Basic and acidic residues" evidence="8">
    <location>
        <begin position="9"/>
        <end position="20"/>
    </location>
</feature>
<evidence type="ECO:0000256" key="3">
    <source>
        <dbReference type="ARBA" id="ARBA00022679"/>
    </source>
</evidence>
<dbReference type="GO" id="GO:0046872">
    <property type="term" value="F:metal ion binding"/>
    <property type="evidence" value="ECO:0007669"/>
    <property type="project" value="UniProtKB-KW"/>
</dbReference>
<feature type="compositionally biased region" description="Low complexity" evidence="8">
    <location>
        <begin position="786"/>
        <end position="797"/>
    </location>
</feature>
<dbReference type="InterPro" id="IPR050779">
    <property type="entry name" value="Transglutaminase"/>
</dbReference>
<dbReference type="InterPro" id="IPR036985">
    <property type="entry name" value="Transglutaminase-like_sf"/>
</dbReference>
<dbReference type="OrthoDB" id="437511at2759"/>
<gene>
    <name evidence="11" type="primary">LOC111132291</name>
</gene>
<protein>
    <recommendedName>
        <fullName evidence="7">protein-glutamine gamma-glutamyltransferase</fullName>
        <ecNumber evidence="7">2.3.2.13</ecNumber>
    </recommendedName>
</protein>
<dbReference type="SUPFAM" id="SSF81296">
    <property type="entry name" value="E set domains"/>
    <property type="match status" value="2"/>
</dbReference>
<name>A0A8B8E858_CRAVI</name>
<dbReference type="SUPFAM" id="SSF54001">
    <property type="entry name" value="Cysteine proteinases"/>
    <property type="match status" value="2"/>
</dbReference>
<feature type="compositionally biased region" description="Basic and acidic residues" evidence="8">
    <location>
        <begin position="816"/>
        <end position="828"/>
    </location>
</feature>
<sequence>MEEEKKRKKEEERLKKERKEAEELLEKMKEKERSEREERERLERERASKRPLNIKDVDLNIPDNCKAHRTDRFELTQLPEDKRELVVRRGQEFSLTLRLDQEYDKTKHDLELHFTTGANCTVLTGTDVNLTVDENGGKTSSPKNWHARLIGQKKCDVIVGVFTPCNCIIGEWSLFISAKSKVSDNSVQVEEYECSTDINILLNPWCKDDLVYMKNTDLLNEYVINDQGAVFQGSSDKIGAKVWNLAQYEDGVLEVCFSLLRKANEYTVGPDMANPVTIARAVSAIINSNDDDGVLVGNWSGDYSGGTRPTGWMNSADILLQYSRNHGEAVKYGQCWVFSAVVTTVCRAIGLPCKSVTCFDSAHDTDGSTTIDNVFVRNKDGYLERDDRRTNDSIWNFHVWNEVWMARQDLKNEYDGWQVIDATPQELSDAVFCCGPAPVAAVKTGNCKIKYDLPFVFAEVNSDVIRWEYVNKTTWINMGTDINRTGSKIYSKKPDGKPYSDSLTINRLLMKDNPHDVTSDYKFPEGSREERRAVDNAAQACKVFRGKQIQQDVKIELVEKDGIMVGEDFTIEWNMINTSQQVQDISRLHLELYSKFYTGEIKSKIFFKPLSGFKLEGKKGKPISVKVTSQKYLDKIAEQANMEVIVSATVTREDNSKVNIVKVDNFRLRRPDIEIRMPTSCKRGEEIIAELSFKNFLPIPMTKCILHLDGAGFEKIKEMPQRDLPAHSEWKLSVKVKAKRAGLEQFLATFDSEEVPDITGRAEVQVKCSVRVISTMYTRLYRNPLSTQPPTQPDGSTPSGGGSSTPTTIASYGPPRVKERPWARDKRLTNNLSTTEDDADNEEAKASNEELAKELHVVSVDVCMAENTKNHRTNQYACTSARKNQEGKTLPPELVVRRGQGFTVKIEFNQPVSRERHCLHLIFMTGEEPRPSDFTLVKMDPFGPADTQHGWTCKIKETKDCSLILVITPSSSCVIGEWLLSIMTSHSDKGYCYEFPEDINILLNPWCKDDPVYMDEEKYLEEYILNDKGVLFCGNYRQIGARPWNFGQFEEGVLEICFHLLRRANGGRVNAAMMSDPVKMSRTISKILNCQDDEGVLVGNWTGDYEGGRKPTHWTGSSKILLQYEKNNGEPVCFGQCWVFSGLVTTVCRALGLPARSVTNFSSAHDTNCSLTIDTVMCLNKDGGMDRIPELSNDSVWNFHVWNEVWMARPDLGKDYNGWQAIDATPQELSGGSHCCGPAPVAAIKLGDCSVNFDTAFVFSEVNADKIVWHRLKNHTWQMLYCDTDDVGRCISTKTPDGKAFSETLSVGSDKFREDITDSYKYKEGSLEERLSVMQASKSSKVDQDSLNTQLKDVKLSILDNDGVMVGEDFTVQINVKKTCDETRTIVKLTVDIYTKRYTGDIVSKVTSHSFTDISLEGKKGERQTLSHEVKGATYVPHLVEQCAMEVRATALFKENGAIYVKTDEFRLRRPDLSFEIPQTPKKGVPFDLIVSFKNSLPNTLTKCTLDLDGVADYEEVKIPDVPANSLWKHTVKVKVNRSGRHQISGSFDSSELTDISGYINFTLQE</sequence>
<evidence type="ECO:0000256" key="1">
    <source>
        <dbReference type="ARBA" id="ARBA00001913"/>
    </source>
</evidence>
<feature type="region of interest" description="Disordered" evidence="8">
    <location>
        <begin position="1"/>
        <end position="20"/>
    </location>
</feature>
<dbReference type="InterPro" id="IPR001102">
    <property type="entry name" value="Transglutaminase_N"/>
</dbReference>
<feature type="domain" description="Transglutaminase-like" evidence="9">
    <location>
        <begin position="327"/>
        <end position="424"/>
    </location>
</feature>
<proteinExistence type="inferred from homology"/>
<feature type="region of interest" description="Disordered" evidence="8">
    <location>
        <begin position="26"/>
        <end position="46"/>
    </location>
</feature>
<dbReference type="Pfam" id="PF00868">
    <property type="entry name" value="Transglut_N"/>
    <property type="match status" value="2"/>
</dbReference>
<dbReference type="RefSeq" id="XP_022335793.1">
    <property type="nucleotide sequence ID" value="XM_022480085.1"/>
</dbReference>
<evidence type="ECO:0000313" key="11">
    <source>
        <dbReference type="RefSeq" id="XP_022335793.1"/>
    </source>
</evidence>
<dbReference type="SMART" id="SM00460">
    <property type="entry name" value="TGc"/>
    <property type="match status" value="2"/>
</dbReference>
<evidence type="ECO:0000313" key="10">
    <source>
        <dbReference type="Proteomes" id="UP000694844"/>
    </source>
</evidence>
<dbReference type="KEGG" id="cvn:111132291"/>
<dbReference type="Gene3D" id="2.60.40.10">
    <property type="entry name" value="Immunoglobulins"/>
    <property type="match status" value="6"/>
</dbReference>
<evidence type="ECO:0000256" key="5">
    <source>
        <dbReference type="ARBA" id="ARBA00022837"/>
    </source>
</evidence>
<comment type="cofactor">
    <cofactor evidence="1">
        <name>Ca(2+)</name>
        <dbReference type="ChEBI" id="CHEBI:29108"/>
    </cofactor>
</comment>
<accession>A0A8B8E858</accession>
<feature type="region of interest" description="Disordered" evidence="8">
    <location>
        <begin position="781"/>
        <end position="848"/>
    </location>
</feature>
<dbReference type="SUPFAM" id="SSF49309">
    <property type="entry name" value="Transglutaminase, two C-terminal domains"/>
    <property type="match status" value="4"/>
</dbReference>
<dbReference type="Gene3D" id="3.90.260.10">
    <property type="entry name" value="Transglutaminase-like"/>
    <property type="match status" value="2"/>
</dbReference>
<dbReference type="InterPro" id="IPR002931">
    <property type="entry name" value="Transglutaminase-like"/>
</dbReference>
<reference evidence="11" key="1">
    <citation type="submission" date="2025-08" db="UniProtKB">
        <authorList>
            <consortium name="RefSeq"/>
        </authorList>
    </citation>
    <scope>IDENTIFICATION</scope>
    <source>
        <tissue evidence="11">Whole sample</tissue>
    </source>
</reference>
<evidence type="ECO:0000256" key="6">
    <source>
        <dbReference type="ARBA" id="ARBA00023315"/>
    </source>
</evidence>
<dbReference type="Pfam" id="PF00927">
    <property type="entry name" value="Transglut_C"/>
    <property type="match status" value="1"/>
</dbReference>
<dbReference type="GeneID" id="111132291"/>
<dbReference type="Pfam" id="PF01841">
    <property type="entry name" value="Transglut_core"/>
    <property type="match status" value="2"/>
</dbReference>
<organism evidence="10 11">
    <name type="scientific">Crassostrea virginica</name>
    <name type="common">Eastern oyster</name>
    <dbReference type="NCBI Taxonomy" id="6565"/>
    <lineage>
        <taxon>Eukaryota</taxon>
        <taxon>Metazoa</taxon>
        <taxon>Spiralia</taxon>
        <taxon>Lophotrochozoa</taxon>
        <taxon>Mollusca</taxon>
        <taxon>Bivalvia</taxon>
        <taxon>Autobranchia</taxon>
        <taxon>Pteriomorphia</taxon>
        <taxon>Ostreida</taxon>
        <taxon>Ostreoidea</taxon>
        <taxon>Ostreidae</taxon>
        <taxon>Crassostrea</taxon>
    </lineage>
</organism>
<feature type="domain" description="Transglutaminase-like" evidence="9">
    <location>
        <begin position="1129"/>
        <end position="1226"/>
    </location>
</feature>
<dbReference type="InterPro" id="IPR014756">
    <property type="entry name" value="Ig_E-set"/>
</dbReference>
<evidence type="ECO:0000256" key="7">
    <source>
        <dbReference type="ARBA" id="ARBA00024222"/>
    </source>
</evidence>
<comment type="similarity">
    <text evidence="2">Belongs to the transglutaminase superfamily. Transglutaminase family.</text>
</comment>
<dbReference type="PANTHER" id="PTHR11590">
    <property type="entry name" value="PROTEIN-GLUTAMINE GAMMA-GLUTAMYLTRANSFERASE"/>
    <property type="match status" value="1"/>
</dbReference>
<keyword evidence="10" id="KW-1185">Reference proteome</keyword>
<keyword evidence="4" id="KW-0479">Metal-binding</keyword>
<dbReference type="FunFam" id="3.90.260.10:FF:000001">
    <property type="entry name" value="Protein-glutamine gamma-glutamyltransferase 2"/>
    <property type="match status" value="1"/>
</dbReference>